<evidence type="ECO:0000313" key="3">
    <source>
        <dbReference type="EMBL" id="CAF1473175.1"/>
    </source>
</evidence>
<dbReference type="EMBL" id="CAJNOL010002188">
    <property type="protein sequence ID" value="CAF1473175.1"/>
    <property type="molecule type" value="Genomic_DNA"/>
</dbReference>
<dbReference type="Proteomes" id="UP000663870">
    <property type="component" value="Unassembled WGS sequence"/>
</dbReference>
<feature type="region of interest" description="Disordered" evidence="1">
    <location>
        <begin position="349"/>
        <end position="463"/>
    </location>
</feature>
<evidence type="ECO:0008006" key="6">
    <source>
        <dbReference type="Google" id="ProtNLM"/>
    </source>
</evidence>
<proteinExistence type="predicted"/>
<keyword evidence="5" id="KW-1185">Reference proteome</keyword>
<comment type="caution">
    <text evidence="2">The sequence shown here is derived from an EMBL/GenBank/DDBJ whole genome shotgun (WGS) entry which is preliminary data.</text>
</comment>
<name>A0A814WD38_9BILA</name>
<feature type="compositionally biased region" description="Polar residues" evidence="1">
    <location>
        <begin position="405"/>
        <end position="423"/>
    </location>
</feature>
<feature type="compositionally biased region" description="Pro residues" evidence="1">
    <location>
        <begin position="447"/>
        <end position="463"/>
    </location>
</feature>
<sequence>MSFEWTSQPLSIQSIAAQYSLPVVIRSAPGFRGSSRPIILHSISRVTFAFGRALRISQSTTNGYVTYIPIDSELVAIPWKYPGYFECLPSQSIKQHTGIIPEKRIQPIVERMQLNHRSQAFYIASPMRVYTIETNDKGVSNRVWHQVEAHQIILFDKLVNVQYTPTVNDNLTANDYSSSWWFCFKRLLNRNEYALKCILLQRQKCYVPCSSTDEVNLIPVGQYGSSNVNKLQTIYNLIEQFPIPMNIKLAQLPGSYAYKDFSGNLRLLGSRTEELAVCASLTSSNIAVIPKNTPLKFVVSPLSSLSSEIRKILSKCHIFVQSFDMQIYRILISSHHNISKRRIRLRNSKTQGDITEQLKRLKRSSSVDHSSSKKDDQTTPNTTDEGYRSGSSIFNNRNSYRKQRTASFDITQSSQYIPRQRTLSTDDDTKYNSLDHSVRKNKRSSSSPPPPALPKKPPNFPYPPMPFTYDSGTNIIEDIDSLNADGSILIDTSHELFLSLPSNSRFT</sequence>
<evidence type="ECO:0000313" key="2">
    <source>
        <dbReference type="EMBL" id="CAF1199744.1"/>
    </source>
</evidence>
<organism evidence="2 4">
    <name type="scientific">Rotaria sordida</name>
    <dbReference type="NCBI Taxonomy" id="392033"/>
    <lineage>
        <taxon>Eukaryota</taxon>
        <taxon>Metazoa</taxon>
        <taxon>Spiralia</taxon>
        <taxon>Gnathifera</taxon>
        <taxon>Rotifera</taxon>
        <taxon>Eurotatoria</taxon>
        <taxon>Bdelloidea</taxon>
        <taxon>Philodinida</taxon>
        <taxon>Philodinidae</taxon>
        <taxon>Rotaria</taxon>
    </lineage>
</organism>
<dbReference type="Proteomes" id="UP000663854">
    <property type="component" value="Unassembled WGS sequence"/>
</dbReference>
<reference evidence="2" key="1">
    <citation type="submission" date="2021-02" db="EMBL/GenBank/DDBJ databases">
        <authorList>
            <person name="Nowell W R."/>
        </authorList>
    </citation>
    <scope>NUCLEOTIDE SEQUENCE</scope>
</reference>
<evidence type="ECO:0000313" key="4">
    <source>
        <dbReference type="Proteomes" id="UP000663854"/>
    </source>
</evidence>
<feature type="compositionally biased region" description="Polar residues" evidence="1">
    <location>
        <begin position="378"/>
        <end position="398"/>
    </location>
</feature>
<protein>
    <recommendedName>
        <fullName evidence="6">CABIT domain-containing protein</fullName>
    </recommendedName>
</protein>
<dbReference type="AlphaFoldDB" id="A0A814WD38"/>
<gene>
    <name evidence="3" type="ORF">JXQ802_LOCUS38861</name>
    <name evidence="2" type="ORF">PYM288_LOCUS24809</name>
</gene>
<accession>A0A814WD38</accession>
<evidence type="ECO:0000313" key="5">
    <source>
        <dbReference type="Proteomes" id="UP000663870"/>
    </source>
</evidence>
<dbReference type="EMBL" id="CAJNOH010001284">
    <property type="protein sequence ID" value="CAF1199744.1"/>
    <property type="molecule type" value="Genomic_DNA"/>
</dbReference>
<evidence type="ECO:0000256" key="1">
    <source>
        <dbReference type="SAM" id="MobiDB-lite"/>
    </source>
</evidence>